<gene>
    <name evidence="1" type="ORF">OSB04_020065</name>
</gene>
<accession>A0AA38W3I2</accession>
<evidence type="ECO:0000313" key="1">
    <source>
        <dbReference type="EMBL" id="KAJ9547522.1"/>
    </source>
</evidence>
<evidence type="ECO:0000313" key="2">
    <source>
        <dbReference type="Proteomes" id="UP001172457"/>
    </source>
</evidence>
<dbReference type="EMBL" id="JARYMX010000005">
    <property type="protein sequence ID" value="KAJ9547522.1"/>
    <property type="molecule type" value="Genomic_DNA"/>
</dbReference>
<protein>
    <submittedName>
        <fullName evidence="1">Uncharacterized protein</fullName>
    </submittedName>
</protein>
<keyword evidence="2" id="KW-1185">Reference proteome</keyword>
<organism evidence="1 2">
    <name type="scientific">Centaurea solstitialis</name>
    <name type="common">yellow star-thistle</name>
    <dbReference type="NCBI Taxonomy" id="347529"/>
    <lineage>
        <taxon>Eukaryota</taxon>
        <taxon>Viridiplantae</taxon>
        <taxon>Streptophyta</taxon>
        <taxon>Embryophyta</taxon>
        <taxon>Tracheophyta</taxon>
        <taxon>Spermatophyta</taxon>
        <taxon>Magnoliopsida</taxon>
        <taxon>eudicotyledons</taxon>
        <taxon>Gunneridae</taxon>
        <taxon>Pentapetalae</taxon>
        <taxon>asterids</taxon>
        <taxon>campanulids</taxon>
        <taxon>Asterales</taxon>
        <taxon>Asteraceae</taxon>
        <taxon>Carduoideae</taxon>
        <taxon>Cardueae</taxon>
        <taxon>Centaureinae</taxon>
        <taxon>Centaurea</taxon>
    </lineage>
</organism>
<comment type="caution">
    <text evidence="1">The sequence shown here is derived from an EMBL/GenBank/DDBJ whole genome shotgun (WGS) entry which is preliminary data.</text>
</comment>
<proteinExistence type="predicted"/>
<sequence length="289" mass="32389">MNKKEYSLMREKGKIEVVSAIDTIEIMLEKSKIASNQRLGSLGRRREPLEAKKGWRGLSMRLSSNELPTGCSLYFDQQIKTRHNRKARNFALDFPTSSGIEDQLSIFTVPSRILFKKGSNMLPYLSSSLTEVSPGYATRLLMGVPAPTCQDSTPIVFRSICFKNQIIIIFGLLSKLNTLFFLNSNSILKSQPNMGIPGNCIPIPSDSQGFQQTKRALRFKRSIRHAQITDFTNHLMHLACFSRPPCSRVSSSNSIRRGDPNVDASIDDSEFVATTPGWISSRFDDDTVT</sequence>
<name>A0AA38W3I2_9ASTR</name>
<dbReference type="AlphaFoldDB" id="A0AA38W3I2"/>
<reference evidence="1" key="1">
    <citation type="submission" date="2023-03" db="EMBL/GenBank/DDBJ databases">
        <title>Chromosome-scale reference genome and RAD-based genetic map of yellow starthistle (Centaurea solstitialis) reveal putative structural variation and QTLs associated with invader traits.</title>
        <authorList>
            <person name="Reatini B."/>
            <person name="Cang F.A."/>
            <person name="Jiang Q."/>
            <person name="Mckibben M.T.W."/>
            <person name="Barker M.S."/>
            <person name="Rieseberg L.H."/>
            <person name="Dlugosch K.M."/>
        </authorList>
    </citation>
    <scope>NUCLEOTIDE SEQUENCE</scope>
    <source>
        <strain evidence="1">CAN-66</strain>
        <tissue evidence="1">Leaf</tissue>
    </source>
</reference>
<dbReference type="Proteomes" id="UP001172457">
    <property type="component" value="Chromosome 5"/>
</dbReference>